<name>A0A2S4PT30_9PEZI</name>
<evidence type="ECO:0000256" key="1">
    <source>
        <dbReference type="SAM" id="MobiDB-lite"/>
    </source>
</evidence>
<keyword evidence="3" id="KW-1185">Reference proteome</keyword>
<reference evidence="2 3" key="1">
    <citation type="submission" date="2017-10" db="EMBL/GenBank/DDBJ databases">
        <title>Development of genomic resources for the powdery mildew, Erysiphe pulchra.</title>
        <authorList>
            <person name="Wadl P.A."/>
            <person name="Mack B.M."/>
            <person name="Moore G."/>
            <person name="Beltz S.B."/>
        </authorList>
    </citation>
    <scope>NUCLEOTIDE SEQUENCE [LARGE SCALE GENOMIC DNA]</scope>
    <source>
        <strain evidence="2">Cflorida</strain>
    </source>
</reference>
<accession>A0A2S4PT30</accession>
<proteinExistence type="predicted"/>
<evidence type="ECO:0000313" key="3">
    <source>
        <dbReference type="Proteomes" id="UP000237438"/>
    </source>
</evidence>
<comment type="caution">
    <text evidence="2">The sequence shown here is derived from an EMBL/GenBank/DDBJ whole genome shotgun (WGS) entry which is preliminary data.</text>
</comment>
<dbReference type="EMBL" id="PEDP01000699">
    <property type="protein sequence ID" value="POS85182.1"/>
    <property type="molecule type" value="Genomic_DNA"/>
</dbReference>
<feature type="region of interest" description="Disordered" evidence="1">
    <location>
        <begin position="161"/>
        <end position="218"/>
    </location>
</feature>
<dbReference type="AlphaFoldDB" id="A0A2S4PT30"/>
<organism evidence="2 3">
    <name type="scientific">Erysiphe pulchra</name>
    <dbReference type="NCBI Taxonomy" id="225359"/>
    <lineage>
        <taxon>Eukaryota</taxon>
        <taxon>Fungi</taxon>
        <taxon>Dikarya</taxon>
        <taxon>Ascomycota</taxon>
        <taxon>Pezizomycotina</taxon>
        <taxon>Leotiomycetes</taxon>
        <taxon>Erysiphales</taxon>
        <taxon>Erysiphaceae</taxon>
        <taxon>Erysiphe</taxon>
    </lineage>
</organism>
<protein>
    <submittedName>
        <fullName evidence="2">Uncharacterized protein</fullName>
    </submittedName>
</protein>
<dbReference type="Proteomes" id="UP000237438">
    <property type="component" value="Unassembled WGS sequence"/>
</dbReference>
<evidence type="ECO:0000313" key="2">
    <source>
        <dbReference type="EMBL" id="POS85182.1"/>
    </source>
</evidence>
<sequence length="218" mass="23050">MQLYSALVFIVVIFNGSILALPGIHSFNSLPDTNSLSNRQSLSASSKIPQFSHQRKRGLLRRVVKPGATCDSTFYKQSKVDIAAYKACKNTQKIGVKPPKKYATPTYPGLPTLFPEELAGSLSMMRIKTLGKNDYVVLANNCRAVGVIRQVSPTQYIRCASSQTTGGPPGPGFPVPVRPPGANAPPANALPAPVRPPGADAPPANALPVPVRPPGASV</sequence>
<feature type="compositionally biased region" description="Pro residues" evidence="1">
    <location>
        <begin position="168"/>
        <end position="183"/>
    </location>
</feature>
<gene>
    <name evidence="2" type="ORF">EPUL_005084</name>
</gene>